<evidence type="ECO:0000313" key="1">
    <source>
        <dbReference type="EMBL" id="GGC65748.1"/>
    </source>
</evidence>
<evidence type="ECO:0000313" key="2">
    <source>
        <dbReference type="Proteomes" id="UP000651668"/>
    </source>
</evidence>
<dbReference type="Pfam" id="PF01527">
    <property type="entry name" value="HTH_Tnp_1"/>
    <property type="match status" value="1"/>
</dbReference>
<dbReference type="GO" id="GO:0003677">
    <property type="term" value="F:DNA binding"/>
    <property type="evidence" value="ECO:0007669"/>
    <property type="project" value="InterPro"/>
</dbReference>
<dbReference type="EMBL" id="BMIL01000006">
    <property type="protein sequence ID" value="GGC65748.1"/>
    <property type="molecule type" value="Genomic_DNA"/>
</dbReference>
<dbReference type="GO" id="GO:0004803">
    <property type="term" value="F:transposase activity"/>
    <property type="evidence" value="ECO:0007669"/>
    <property type="project" value="InterPro"/>
</dbReference>
<dbReference type="AlphaFoldDB" id="A0A916XEE1"/>
<dbReference type="InterPro" id="IPR002514">
    <property type="entry name" value="Transposase_8"/>
</dbReference>
<organism evidence="1 2">
    <name type="scientific">Pedobacter quisquiliarum</name>
    <dbReference type="NCBI Taxonomy" id="1834438"/>
    <lineage>
        <taxon>Bacteria</taxon>
        <taxon>Pseudomonadati</taxon>
        <taxon>Bacteroidota</taxon>
        <taxon>Sphingobacteriia</taxon>
        <taxon>Sphingobacteriales</taxon>
        <taxon>Sphingobacteriaceae</taxon>
        <taxon>Pedobacter</taxon>
    </lineage>
</organism>
<name>A0A916XEE1_9SPHI</name>
<accession>A0A916XEE1</accession>
<keyword evidence="2" id="KW-1185">Reference proteome</keyword>
<dbReference type="RefSeq" id="WP_188626678.1">
    <property type="nucleotide sequence ID" value="NZ_BMIL01000006.1"/>
</dbReference>
<sequence length="98" mass="10979">MSKQTRRKFTSGFKAKVALETIKNQETLAELGKKFDVSPIVISKWKSELLDKLPGIFDRPGSASDESETVDTEKLYAQIGQLKVENDFLKKVSAKMGK</sequence>
<reference evidence="1" key="2">
    <citation type="submission" date="2020-09" db="EMBL/GenBank/DDBJ databases">
        <authorList>
            <person name="Sun Q."/>
            <person name="Zhou Y."/>
        </authorList>
    </citation>
    <scope>NUCLEOTIDE SEQUENCE</scope>
    <source>
        <strain evidence="1">CGMCC 1.15343</strain>
    </source>
</reference>
<reference evidence="1" key="1">
    <citation type="journal article" date="2014" name="Int. J. Syst. Evol. Microbiol.">
        <title>Complete genome sequence of Corynebacterium casei LMG S-19264T (=DSM 44701T), isolated from a smear-ripened cheese.</title>
        <authorList>
            <consortium name="US DOE Joint Genome Institute (JGI-PGF)"/>
            <person name="Walter F."/>
            <person name="Albersmeier A."/>
            <person name="Kalinowski J."/>
            <person name="Ruckert C."/>
        </authorList>
    </citation>
    <scope>NUCLEOTIDE SEQUENCE</scope>
    <source>
        <strain evidence="1">CGMCC 1.15343</strain>
    </source>
</reference>
<dbReference type="Proteomes" id="UP000651668">
    <property type="component" value="Unassembled WGS sequence"/>
</dbReference>
<proteinExistence type="predicted"/>
<protein>
    <submittedName>
        <fullName evidence="1">Transposase</fullName>
    </submittedName>
</protein>
<comment type="caution">
    <text evidence="1">The sequence shown here is derived from an EMBL/GenBank/DDBJ whole genome shotgun (WGS) entry which is preliminary data.</text>
</comment>
<gene>
    <name evidence="1" type="ORF">GCM10011387_19170</name>
</gene>
<dbReference type="InterPro" id="IPR009057">
    <property type="entry name" value="Homeodomain-like_sf"/>
</dbReference>
<dbReference type="GO" id="GO:0006313">
    <property type="term" value="P:DNA transposition"/>
    <property type="evidence" value="ECO:0007669"/>
    <property type="project" value="InterPro"/>
</dbReference>
<dbReference type="SUPFAM" id="SSF46689">
    <property type="entry name" value="Homeodomain-like"/>
    <property type="match status" value="1"/>
</dbReference>